<reference evidence="2" key="1">
    <citation type="submission" date="2025-08" db="UniProtKB">
        <authorList>
            <consortium name="Ensembl"/>
        </authorList>
    </citation>
    <scope>IDENTIFICATION</scope>
</reference>
<reference evidence="2" key="2">
    <citation type="submission" date="2025-09" db="UniProtKB">
        <authorList>
            <consortium name="Ensembl"/>
        </authorList>
    </citation>
    <scope>IDENTIFICATION</scope>
</reference>
<sequence>MCLEYRCNKFPKNAVSLLQLAWKEPCQLLSRMRNLETGRRGSFVWWGAQEIGKISRDSFPSPEVDRYLKHNDFLALRRKEMLYKKWFESVSRPLLQKIQDKVDNQSSEEIEERKRKQFSLYLNYCNKKGSAFLESYSPSCYDPFFLKTYSHFILWKWSCSTCFQFPTGKIYSCKELNELHKTELPLLPLSRQLMNPVEWLKIPPGYIESEIRQKRLQNYIRESSFFFMASVHHTYGVLCLRSADDREIDS</sequence>
<dbReference type="AlphaFoldDB" id="A0A8D2IUH0"/>
<dbReference type="PANTHER" id="PTHR28584">
    <property type="entry name" value="FAMILY WITH SEQUENCE SIMILARITY 228 MEMBER A"/>
    <property type="match status" value="1"/>
</dbReference>
<evidence type="ECO:0008006" key="4">
    <source>
        <dbReference type="Google" id="ProtNLM"/>
    </source>
</evidence>
<name>A0A8D2IUH0_VARKO</name>
<keyword evidence="3" id="KW-1185">Reference proteome</keyword>
<evidence type="ECO:0000256" key="1">
    <source>
        <dbReference type="ARBA" id="ARBA00007753"/>
    </source>
</evidence>
<dbReference type="InterPro" id="IPR040046">
    <property type="entry name" value="FAM228"/>
</dbReference>
<protein>
    <recommendedName>
        <fullName evidence="4">Protein FAM228B</fullName>
    </recommendedName>
</protein>
<comment type="similarity">
    <text evidence="1">Belongs to the FAM228 family.</text>
</comment>
<evidence type="ECO:0000313" key="3">
    <source>
        <dbReference type="Proteomes" id="UP000694545"/>
    </source>
</evidence>
<dbReference type="Ensembl" id="ENSVKKT00000002604.1">
    <property type="protein sequence ID" value="ENSVKKP00000002530.1"/>
    <property type="gene ID" value="ENSVKKG00000002011.1"/>
</dbReference>
<proteinExistence type="inferred from homology"/>
<dbReference type="PANTHER" id="PTHR28584:SF1">
    <property type="entry name" value="PROTEIN FAM228B"/>
    <property type="match status" value="1"/>
</dbReference>
<dbReference type="OMA" id="KEMNTCA"/>
<accession>A0A8D2IUH0</accession>
<dbReference type="Proteomes" id="UP000694545">
    <property type="component" value="Unplaced"/>
</dbReference>
<evidence type="ECO:0000313" key="2">
    <source>
        <dbReference type="Ensembl" id="ENSVKKP00000002530.1"/>
    </source>
</evidence>
<organism evidence="2 3">
    <name type="scientific">Varanus komodoensis</name>
    <name type="common">Komodo dragon</name>
    <dbReference type="NCBI Taxonomy" id="61221"/>
    <lineage>
        <taxon>Eukaryota</taxon>
        <taxon>Metazoa</taxon>
        <taxon>Chordata</taxon>
        <taxon>Craniata</taxon>
        <taxon>Vertebrata</taxon>
        <taxon>Euteleostomi</taxon>
        <taxon>Lepidosauria</taxon>
        <taxon>Squamata</taxon>
        <taxon>Bifurcata</taxon>
        <taxon>Unidentata</taxon>
        <taxon>Episquamata</taxon>
        <taxon>Toxicofera</taxon>
        <taxon>Anguimorpha</taxon>
        <taxon>Paleoanguimorpha</taxon>
        <taxon>Varanoidea</taxon>
        <taxon>Varanidae</taxon>
        <taxon>Varanus</taxon>
    </lineage>
</organism>